<evidence type="ECO:0000256" key="1">
    <source>
        <dbReference type="SAM" id="MobiDB-lite"/>
    </source>
</evidence>
<keyword evidence="3" id="KW-1185">Reference proteome</keyword>
<evidence type="ECO:0000313" key="3">
    <source>
        <dbReference type="Proteomes" id="UP000265520"/>
    </source>
</evidence>
<protein>
    <submittedName>
        <fullName evidence="2">Uncharacterized protein</fullName>
    </submittedName>
</protein>
<accession>A0A392QWC5</accession>
<reference evidence="2 3" key="1">
    <citation type="journal article" date="2018" name="Front. Plant Sci.">
        <title>Red Clover (Trifolium pratense) and Zigzag Clover (T. medium) - A Picture of Genomic Similarities and Differences.</title>
        <authorList>
            <person name="Dluhosova J."/>
            <person name="Istvanek J."/>
            <person name="Nedelnik J."/>
            <person name="Repkova J."/>
        </authorList>
    </citation>
    <scope>NUCLEOTIDE SEQUENCE [LARGE SCALE GENOMIC DNA]</scope>
    <source>
        <strain evidence="3">cv. 10/8</strain>
        <tissue evidence="2">Leaf</tissue>
    </source>
</reference>
<feature type="region of interest" description="Disordered" evidence="1">
    <location>
        <begin position="68"/>
        <end position="88"/>
    </location>
</feature>
<feature type="compositionally biased region" description="Basic residues" evidence="1">
    <location>
        <begin position="45"/>
        <end position="56"/>
    </location>
</feature>
<proteinExistence type="predicted"/>
<evidence type="ECO:0000313" key="2">
    <source>
        <dbReference type="EMBL" id="MCI28651.1"/>
    </source>
</evidence>
<name>A0A392QWC5_9FABA</name>
<feature type="region of interest" description="Disordered" evidence="1">
    <location>
        <begin position="33"/>
        <end position="56"/>
    </location>
</feature>
<organism evidence="2 3">
    <name type="scientific">Trifolium medium</name>
    <dbReference type="NCBI Taxonomy" id="97028"/>
    <lineage>
        <taxon>Eukaryota</taxon>
        <taxon>Viridiplantae</taxon>
        <taxon>Streptophyta</taxon>
        <taxon>Embryophyta</taxon>
        <taxon>Tracheophyta</taxon>
        <taxon>Spermatophyta</taxon>
        <taxon>Magnoliopsida</taxon>
        <taxon>eudicotyledons</taxon>
        <taxon>Gunneridae</taxon>
        <taxon>Pentapetalae</taxon>
        <taxon>rosids</taxon>
        <taxon>fabids</taxon>
        <taxon>Fabales</taxon>
        <taxon>Fabaceae</taxon>
        <taxon>Papilionoideae</taxon>
        <taxon>50 kb inversion clade</taxon>
        <taxon>NPAAA clade</taxon>
        <taxon>Hologalegina</taxon>
        <taxon>IRL clade</taxon>
        <taxon>Trifolieae</taxon>
        <taxon>Trifolium</taxon>
    </lineage>
</organism>
<feature type="non-terminal residue" evidence="2">
    <location>
        <position position="1"/>
    </location>
</feature>
<dbReference type="Proteomes" id="UP000265520">
    <property type="component" value="Unassembled WGS sequence"/>
</dbReference>
<sequence length="88" mass="10180">PIVSAAAIAPLKKKTGKDKVEVVVKEKEKRKRTAASGFDKELVTKKQRTQKNRAPKVRKLVLQVEEEYEEETYEEPLQRKRKRSESEG</sequence>
<comment type="caution">
    <text evidence="2">The sequence shown here is derived from an EMBL/GenBank/DDBJ whole genome shotgun (WGS) entry which is preliminary data.</text>
</comment>
<dbReference type="AlphaFoldDB" id="A0A392QWC5"/>
<dbReference type="EMBL" id="LXQA010167082">
    <property type="protein sequence ID" value="MCI28651.1"/>
    <property type="molecule type" value="Genomic_DNA"/>
</dbReference>
<feature type="compositionally biased region" description="Basic residues" evidence="1">
    <location>
        <begin position="79"/>
        <end position="88"/>
    </location>
</feature>